<dbReference type="PROSITE" id="PS51077">
    <property type="entry name" value="HTH_ICLR"/>
    <property type="match status" value="1"/>
</dbReference>
<dbReference type="SUPFAM" id="SSF46785">
    <property type="entry name" value="Winged helix' DNA-binding domain"/>
    <property type="match status" value="1"/>
</dbReference>
<dbReference type="STRING" id="1714264.BTO30_11550"/>
<feature type="domain" description="HTH iclR-type" evidence="4">
    <location>
        <begin position="11"/>
        <end position="73"/>
    </location>
</feature>
<keyword evidence="2" id="KW-0238">DNA-binding</keyword>
<dbReference type="InterPro" id="IPR036388">
    <property type="entry name" value="WH-like_DNA-bd_sf"/>
</dbReference>
<dbReference type="Proteomes" id="UP000185568">
    <property type="component" value="Unassembled WGS sequence"/>
</dbReference>
<dbReference type="Pfam" id="PF01614">
    <property type="entry name" value="IclR_C"/>
    <property type="match status" value="1"/>
</dbReference>
<evidence type="ECO:0000256" key="2">
    <source>
        <dbReference type="ARBA" id="ARBA00023125"/>
    </source>
</evidence>
<dbReference type="PANTHER" id="PTHR30136:SF35">
    <property type="entry name" value="HTH-TYPE TRANSCRIPTIONAL REGULATOR RV1719"/>
    <property type="match status" value="1"/>
</dbReference>
<dbReference type="InterPro" id="IPR036390">
    <property type="entry name" value="WH_DNA-bd_sf"/>
</dbReference>
<name>A0A1Q8Q3Z6_9BACI</name>
<evidence type="ECO:0000256" key="3">
    <source>
        <dbReference type="ARBA" id="ARBA00023163"/>
    </source>
</evidence>
<dbReference type="GO" id="GO:0003700">
    <property type="term" value="F:DNA-binding transcription factor activity"/>
    <property type="evidence" value="ECO:0007669"/>
    <property type="project" value="TreeGrafter"/>
</dbReference>
<dbReference type="SUPFAM" id="SSF55781">
    <property type="entry name" value="GAF domain-like"/>
    <property type="match status" value="1"/>
</dbReference>
<evidence type="ECO:0000313" key="7">
    <source>
        <dbReference type="Proteomes" id="UP000185568"/>
    </source>
</evidence>
<dbReference type="InterPro" id="IPR014757">
    <property type="entry name" value="Tscrpt_reg_IclR_C"/>
</dbReference>
<dbReference type="Gene3D" id="1.10.10.10">
    <property type="entry name" value="Winged helix-like DNA-binding domain superfamily/Winged helix DNA-binding domain"/>
    <property type="match status" value="1"/>
</dbReference>
<keyword evidence="3" id="KW-0804">Transcription</keyword>
<dbReference type="OrthoDB" id="9778379at2"/>
<evidence type="ECO:0000256" key="1">
    <source>
        <dbReference type="ARBA" id="ARBA00023015"/>
    </source>
</evidence>
<dbReference type="GO" id="GO:0003677">
    <property type="term" value="F:DNA binding"/>
    <property type="evidence" value="ECO:0007669"/>
    <property type="project" value="UniProtKB-KW"/>
</dbReference>
<evidence type="ECO:0000259" key="4">
    <source>
        <dbReference type="PROSITE" id="PS51077"/>
    </source>
</evidence>
<organism evidence="6 7">
    <name type="scientific">Domibacillus antri</name>
    <dbReference type="NCBI Taxonomy" id="1714264"/>
    <lineage>
        <taxon>Bacteria</taxon>
        <taxon>Bacillati</taxon>
        <taxon>Bacillota</taxon>
        <taxon>Bacilli</taxon>
        <taxon>Bacillales</taxon>
        <taxon>Bacillaceae</taxon>
        <taxon>Domibacillus</taxon>
    </lineage>
</organism>
<dbReference type="Gene3D" id="3.30.450.40">
    <property type="match status" value="1"/>
</dbReference>
<gene>
    <name evidence="6" type="ORF">BTO30_11550</name>
</gene>
<comment type="caution">
    <text evidence="6">The sequence shown here is derived from an EMBL/GenBank/DDBJ whole genome shotgun (WGS) entry which is preliminary data.</text>
</comment>
<keyword evidence="1" id="KW-0805">Transcription regulation</keyword>
<dbReference type="GO" id="GO:0045892">
    <property type="term" value="P:negative regulation of DNA-templated transcription"/>
    <property type="evidence" value="ECO:0007669"/>
    <property type="project" value="TreeGrafter"/>
</dbReference>
<dbReference type="InterPro" id="IPR029016">
    <property type="entry name" value="GAF-like_dom_sf"/>
</dbReference>
<protein>
    <recommendedName>
        <fullName evidence="8">IclR family transcriptional regulator</fullName>
    </recommendedName>
</protein>
<dbReference type="PANTHER" id="PTHR30136">
    <property type="entry name" value="HELIX-TURN-HELIX TRANSCRIPTIONAL REGULATOR, ICLR FAMILY"/>
    <property type="match status" value="1"/>
</dbReference>
<dbReference type="SMART" id="SM00346">
    <property type="entry name" value="HTH_ICLR"/>
    <property type="match status" value="1"/>
</dbReference>
<dbReference type="PROSITE" id="PS51078">
    <property type="entry name" value="ICLR_ED"/>
    <property type="match status" value="1"/>
</dbReference>
<dbReference type="InterPro" id="IPR050707">
    <property type="entry name" value="HTH_MetabolicPath_Reg"/>
</dbReference>
<evidence type="ECO:0000259" key="5">
    <source>
        <dbReference type="PROSITE" id="PS51078"/>
    </source>
</evidence>
<proteinExistence type="predicted"/>
<dbReference type="InterPro" id="IPR005471">
    <property type="entry name" value="Tscrpt_reg_IclR_N"/>
</dbReference>
<evidence type="ECO:0000313" key="6">
    <source>
        <dbReference type="EMBL" id="OLN22048.1"/>
    </source>
</evidence>
<evidence type="ECO:0008006" key="8">
    <source>
        <dbReference type="Google" id="ProtNLM"/>
    </source>
</evidence>
<keyword evidence="7" id="KW-1185">Reference proteome</keyword>
<dbReference type="AlphaFoldDB" id="A0A1Q8Q3Z6"/>
<dbReference type="RefSeq" id="WP_075398890.1">
    <property type="nucleotide sequence ID" value="NZ_MSDU01000025.1"/>
</dbReference>
<feature type="domain" description="IclR-ED" evidence="5">
    <location>
        <begin position="74"/>
        <end position="256"/>
    </location>
</feature>
<accession>A0A1Q8Q3Z6</accession>
<dbReference type="EMBL" id="MSDU01000025">
    <property type="protein sequence ID" value="OLN22048.1"/>
    <property type="molecule type" value="Genomic_DNA"/>
</dbReference>
<dbReference type="Pfam" id="PF09339">
    <property type="entry name" value="HTH_IclR"/>
    <property type="match status" value="1"/>
</dbReference>
<sequence>MTGNEKDKKTLSSVTNAMRLLRLFTPKQPELSITQMTKLSGIPKSSVHRLVLILTKEGFLSKNPRTNHYRLGLSILTLGGVIFSHRELYKEGFPTVKKMAELLDESTHICLLEEDHVVYLFRAESSHPDRLLTQIGRKNPVYCTAEGLCILAFQEEKTIERALSGERYAYTLKTVTNKKEIKHILADIRERGFCILHGSYYEHYTSIAVPIRDHTGSVVSSLSVIGHSSRLTGDRAEEAAFKMMKAADDISKHLGFYE</sequence>
<reference evidence="6 7" key="1">
    <citation type="submission" date="2016-12" db="EMBL/GenBank/DDBJ databases">
        <title>Domibacillus antri genome sequencing.</title>
        <authorList>
            <person name="Verma A."/>
            <person name="Krishnamurthi S."/>
        </authorList>
    </citation>
    <scope>NUCLEOTIDE SEQUENCE [LARGE SCALE GENOMIC DNA]</scope>
    <source>
        <strain evidence="6 7">XD80</strain>
    </source>
</reference>